<sequence length="104" mass="11712">MILKGLILQDDSGLGIFYFGFRHLILTSIGTGEVMKIRSQIRDNGEWNSLRIPLIILIVAVFAFLFASQQEAYETLLKYLSVLTISVPTALKFVAMFEKTPKSN</sequence>
<evidence type="ECO:0000313" key="3">
    <source>
        <dbReference type="Proteomes" id="UP001139000"/>
    </source>
</evidence>
<protein>
    <submittedName>
        <fullName evidence="2">Uncharacterized protein</fullName>
    </submittedName>
</protein>
<keyword evidence="1" id="KW-0472">Membrane</keyword>
<keyword evidence="1" id="KW-1133">Transmembrane helix</keyword>
<feature type="transmembrane region" description="Helical" evidence="1">
    <location>
        <begin position="50"/>
        <end position="67"/>
    </location>
</feature>
<proteinExistence type="predicted"/>
<dbReference type="RefSeq" id="WP_234653432.1">
    <property type="nucleotide sequence ID" value="NZ_CP094997.1"/>
</dbReference>
<dbReference type="AlphaFoldDB" id="A0A9X1TDP3"/>
<name>A0A9X1TDP3_9BACT</name>
<comment type="caution">
    <text evidence="2">The sequence shown here is derived from an EMBL/GenBank/DDBJ whole genome shotgun (WGS) entry which is preliminary data.</text>
</comment>
<feature type="transmembrane region" description="Helical" evidence="1">
    <location>
        <begin position="12"/>
        <end position="29"/>
    </location>
</feature>
<organism evidence="2 3">
    <name type="scientific">Dyadobacter chenwenxiniae</name>
    <dbReference type="NCBI Taxonomy" id="2906456"/>
    <lineage>
        <taxon>Bacteria</taxon>
        <taxon>Pseudomonadati</taxon>
        <taxon>Bacteroidota</taxon>
        <taxon>Cytophagia</taxon>
        <taxon>Cytophagales</taxon>
        <taxon>Spirosomataceae</taxon>
        <taxon>Dyadobacter</taxon>
    </lineage>
</organism>
<evidence type="ECO:0000256" key="1">
    <source>
        <dbReference type="SAM" id="Phobius"/>
    </source>
</evidence>
<dbReference type="EMBL" id="JAJTTC010000001">
    <property type="protein sequence ID" value="MCF0060580.1"/>
    <property type="molecule type" value="Genomic_DNA"/>
</dbReference>
<feature type="transmembrane region" description="Helical" evidence="1">
    <location>
        <begin position="79"/>
        <end position="97"/>
    </location>
</feature>
<accession>A0A9X1TDP3</accession>
<keyword evidence="3" id="KW-1185">Reference proteome</keyword>
<dbReference type="Proteomes" id="UP001139000">
    <property type="component" value="Unassembled WGS sequence"/>
</dbReference>
<keyword evidence="1" id="KW-0812">Transmembrane</keyword>
<reference evidence="2" key="1">
    <citation type="submission" date="2021-12" db="EMBL/GenBank/DDBJ databases">
        <title>Novel species in genus Dyadobacter.</title>
        <authorList>
            <person name="Ma C."/>
        </authorList>
    </citation>
    <scope>NUCLEOTIDE SEQUENCE</scope>
    <source>
        <strain evidence="2">LJ419</strain>
    </source>
</reference>
<evidence type="ECO:0000313" key="2">
    <source>
        <dbReference type="EMBL" id="MCF0060580.1"/>
    </source>
</evidence>
<gene>
    <name evidence="2" type="ORF">LXM26_03690</name>
</gene>